<feature type="repeat" description="ANK" evidence="3">
    <location>
        <begin position="1260"/>
        <end position="1292"/>
    </location>
</feature>
<feature type="repeat" description="ANK" evidence="3">
    <location>
        <begin position="835"/>
        <end position="867"/>
    </location>
</feature>
<feature type="domain" description="DUF7708" evidence="5">
    <location>
        <begin position="86"/>
        <end position="229"/>
    </location>
</feature>
<sequence length="1537" mass="172678">MATTSVSVPGIGASHNPGENLWQRALQTLDYEDMNKLRTNTNKLAVLDDILGQVETMKEDCLSKRWKYTNRSGKVVVIRDVLGKVICWIQKFKEIGDIAVQYDPSHAALPWSGIGFLLQITVNDCQTFGSMCEGIERISNMIPQYTVFELIYLRDDIPATSSIKDTLQASLVRLYAAILTYLSQAQRYYSQNTATRLVKSTFQNPEAMVDTYLDKISEEQANTDSHARLLDAECIHTIYQTVNLLDQSYSRILADIQQSERMIHESTIVSDVHDLRNVISELHQPIWRSATQLSELHDQLKQNERREILQWISNIPYKLHHKNTGSGVLHNSGHWLQHKREFIEWRKSSTSSILWLHGIRIVPYPSQTLRYSIIEFHKKNLPDEARSAPVAYFYLYQDRKEEAQDDGCDPLQLTTAECVEVILELLKDNPAVIFIDALDECDPVRRHELLEALDEIIECSENLVKVFVSSRDDNDIVCHLKNLPSVRISASDNGDDIIRFVHLEVEQAIHKKKLLGGNVSQRLRTKIIQVLVDGAQGMFRWVSLQIQNLCDFQRIKHERDLEQELGRLPKTLRASYDIIFKRILNSGKLSQRVATDAIRWLICAQRPLTVSEFLDALSQSSEGNRIVLSRDHLLDMCCNLVVLDMEFDIFRFAHLSVREYLEGRAEYSHVEAYLLAAERCLLEFVNNKETIESFRLNDSICFPPNPLFVACSFGLVSMLEILSTIEFVNWNQLNWNSCTGLQVGILHGHISVVRSLLQRNVDTNIKNGDQVTALSMAATTGNEDALELLLESDVDINSRDFSGKSALHFASEHGSVTVIQQLVYHGADPGAETRSGETPLFFAARHNHEAAVIYFLEKGVNTSVQTTSGETALFEASERGHEKIVRILLDSGAQIQARTTSGQTAIHRAAWMGHTRTVLILLEKYFKIFKAHDGVELSESVKVLEGATQPVLDTEIMVLIIEKLEPKALMFVLKEVGHYIPIMEKIAKAAAGSTRYGREAMTILFETQGEKVPITEEVVKAAAANTGSGKQVMKILFEQRGSSVPVTEDVFKAASMNMCHGKEIMAVIFEQQSPTDTPISEKISGWMLLHQSCANGNFRVVKFLVEHQAEVNMKTDDGFTPLYIASQNGHIEVVKFLVEHQAEVNTKTDDGSTPLYVASRNGYIEVVKFLVEHQAEVVKFLVEHQAEVNIKTDDGSTLLYIASQNGYIEVVKFLVEHQAEVNTKAGGGFTPLCVASENGHVEVVKFLVEHQAEVNMKIDGGFTPLYIASETGHIEVVKFLVEHQAEVDIKTDDATPLFIASRNGHIEVVKFLVEHQAEVNTKTDDGFTPLYIASQNGHIEVVKFLVEHQAEVNTKTDSDATPLYIASRNDHIEVVKFLVEHQAEVDIKVEANSRDSWGWTPLFWAAYNGHQTVAQLLLDTNKVDADLRDNRDRTPLSWAAKQGHEAVVQLLLNTDKVDADPRDKDGWTPLSWAADYGYEAVLQLLLNTNTVDVDSRDKDGRTPLSWAAGYGDEAVVQLLFNHGADIDVANTSGCTAL</sequence>
<dbReference type="PRINTS" id="PR01415">
    <property type="entry name" value="ANKYRIN"/>
</dbReference>
<dbReference type="Gene3D" id="1.20.5.340">
    <property type="match status" value="1"/>
</dbReference>
<feature type="repeat" description="ANK" evidence="3">
    <location>
        <begin position="1292"/>
        <end position="1324"/>
    </location>
</feature>
<evidence type="ECO:0000313" key="7">
    <source>
        <dbReference type="EMBL" id="RDW62024.1"/>
    </source>
</evidence>
<evidence type="ECO:0000256" key="3">
    <source>
        <dbReference type="PROSITE-ProRule" id="PRU00023"/>
    </source>
</evidence>
<organism evidence="7 8">
    <name type="scientific">Coleophoma cylindrospora</name>
    <dbReference type="NCBI Taxonomy" id="1849047"/>
    <lineage>
        <taxon>Eukaryota</taxon>
        <taxon>Fungi</taxon>
        <taxon>Dikarya</taxon>
        <taxon>Ascomycota</taxon>
        <taxon>Pezizomycotina</taxon>
        <taxon>Leotiomycetes</taxon>
        <taxon>Helotiales</taxon>
        <taxon>Dermateaceae</taxon>
        <taxon>Coleophoma</taxon>
    </lineage>
</organism>
<dbReference type="Pfam" id="PF13637">
    <property type="entry name" value="Ank_4"/>
    <property type="match status" value="2"/>
</dbReference>
<feature type="repeat" description="ANK" evidence="3">
    <location>
        <begin position="1150"/>
        <end position="1177"/>
    </location>
</feature>
<dbReference type="Pfam" id="PF12796">
    <property type="entry name" value="Ank_2"/>
    <property type="match status" value="5"/>
</dbReference>
<name>A0A3D8QKQ9_9HELO</name>
<evidence type="ECO:0000256" key="2">
    <source>
        <dbReference type="ARBA" id="ARBA00023043"/>
    </source>
</evidence>
<dbReference type="InterPro" id="IPR056125">
    <property type="entry name" value="DUF7708"/>
</dbReference>
<dbReference type="EMBL" id="PDLM01000014">
    <property type="protein sequence ID" value="RDW62024.1"/>
    <property type="molecule type" value="Genomic_DNA"/>
</dbReference>
<dbReference type="InterPro" id="IPR056884">
    <property type="entry name" value="NPHP3-like_N"/>
</dbReference>
<dbReference type="InterPro" id="IPR036770">
    <property type="entry name" value="Ankyrin_rpt-contain_sf"/>
</dbReference>
<evidence type="ECO:0000313" key="8">
    <source>
        <dbReference type="Proteomes" id="UP000256645"/>
    </source>
</evidence>
<dbReference type="PANTHER" id="PTHR24173">
    <property type="entry name" value="ANKYRIN REPEAT CONTAINING"/>
    <property type="match status" value="1"/>
</dbReference>
<gene>
    <name evidence="7" type="ORF">BP6252_11457</name>
</gene>
<dbReference type="InterPro" id="IPR002110">
    <property type="entry name" value="Ankyrin_rpt"/>
</dbReference>
<evidence type="ECO:0000259" key="5">
    <source>
        <dbReference type="Pfam" id="PF24809"/>
    </source>
</evidence>
<feature type="repeat" description="ANK" evidence="3">
    <location>
        <begin position="1358"/>
        <end position="1390"/>
    </location>
</feature>
<dbReference type="SUPFAM" id="SSF48403">
    <property type="entry name" value="Ankyrin repeat"/>
    <property type="match status" value="3"/>
</dbReference>
<reference evidence="7 8" key="1">
    <citation type="journal article" date="2018" name="IMA Fungus">
        <title>IMA Genome-F 9: Draft genome sequence of Annulohypoxylon stygium, Aspergillus mulundensis, Berkeleyomyces basicola (syn. Thielaviopsis basicola), Ceratocystis smalleyi, two Cercospora beticola strains, Coleophoma cylindrospora, Fusarium fracticaudum, Phialophora cf. hyalina, and Morchella septimelata.</title>
        <authorList>
            <person name="Wingfield B.D."/>
            <person name="Bills G.F."/>
            <person name="Dong Y."/>
            <person name="Huang W."/>
            <person name="Nel W.J."/>
            <person name="Swalarsk-Parry B.S."/>
            <person name="Vaghefi N."/>
            <person name="Wilken P.M."/>
            <person name="An Z."/>
            <person name="de Beer Z.W."/>
            <person name="De Vos L."/>
            <person name="Chen L."/>
            <person name="Duong T.A."/>
            <person name="Gao Y."/>
            <person name="Hammerbacher A."/>
            <person name="Kikkert J.R."/>
            <person name="Li Y."/>
            <person name="Li H."/>
            <person name="Li K."/>
            <person name="Li Q."/>
            <person name="Liu X."/>
            <person name="Ma X."/>
            <person name="Naidoo K."/>
            <person name="Pethybridge S.J."/>
            <person name="Sun J."/>
            <person name="Steenkamp E.T."/>
            <person name="van der Nest M.A."/>
            <person name="van Wyk S."/>
            <person name="Wingfield M.J."/>
            <person name="Xiong C."/>
            <person name="Yue Q."/>
            <person name="Zhang X."/>
        </authorList>
    </citation>
    <scope>NUCLEOTIDE SEQUENCE [LARGE SCALE GENOMIC DNA]</scope>
    <source>
        <strain evidence="7 8">BP6252</strain>
    </source>
</reference>
<evidence type="ECO:0000259" key="6">
    <source>
        <dbReference type="Pfam" id="PF24883"/>
    </source>
</evidence>
<dbReference type="OrthoDB" id="7464126at2759"/>
<dbReference type="InterPro" id="IPR055530">
    <property type="entry name" value="DUF7104"/>
</dbReference>
<accession>A0A3D8QKQ9</accession>
<feature type="repeat" description="ANK" evidence="3">
    <location>
        <begin position="736"/>
        <end position="768"/>
    </location>
</feature>
<feature type="domain" description="Nephrocystin 3-like N-terminal" evidence="6">
    <location>
        <begin position="398"/>
        <end position="471"/>
    </location>
</feature>
<dbReference type="PROSITE" id="PS50297">
    <property type="entry name" value="ANK_REP_REGION"/>
    <property type="match status" value="14"/>
</dbReference>
<dbReference type="Gene3D" id="1.25.40.20">
    <property type="entry name" value="Ankyrin repeat-containing domain"/>
    <property type="match status" value="5"/>
</dbReference>
<feature type="repeat" description="ANK" evidence="3">
    <location>
        <begin position="802"/>
        <end position="834"/>
    </location>
</feature>
<feature type="domain" description="GPI inositol-deacylase winged helix" evidence="4">
    <location>
        <begin position="590"/>
        <end position="661"/>
    </location>
</feature>
<comment type="caution">
    <text evidence="7">The sequence shown here is derived from an EMBL/GenBank/DDBJ whole genome shotgun (WGS) entry which is preliminary data.</text>
</comment>
<dbReference type="Pfam" id="PF23397">
    <property type="entry name" value="DUF7104"/>
    <property type="match status" value="3"/>
</dbReference>
<dbReference type="STRING" id="1849047.A0A3D8QKQ9"/>
<dbReference type="Proteomes" id="UP000256645">
    <property type="component" value="Unassembled WGS sequence"/>
</dbReference>
<feature type="repeat" description="ANK" evidence="3">
    <location>
        <begin position="1117"/>
        <end position="1149"/>
    </location>
</feature>
<dbReference type="PROSITE" id="PS50088">
    <property type="entry name" value="ANK_REPEAT"/>
    <property type="match status" value="15"/>
</dbReference>
<feature type="repeat" description="ANK" evidence="3">
    <location>
        <begin position="868"/>
        <end position="900"/>
    </location>
</feature>
<feature type="repeat" description="ANK" evidence="3">
    <location>
        <begin position="1499"/>
        <end position="1531"/>
    </location>
</feature>
<dbReference type="InterPro" id="IPR054471">
    <property type="entry name" value="GPIID_WHD"/>
</dbReference>
<dbReference type="Pfam" id="PF24809">
    <property type="entry name" value="DUF7708"/>
    <property type="match status" value="1"/>
</dbReference>
<keyword evidence="1" id="KW-0677">Repeat</keyword>
<dbReference type="SMART" id="SM00248">
    <property type="entry name" value="ANK"/>
    <property type="match status" value="20"/>
</dbReference>
<feature type="repeat" description="ANK" evidence="3">
    <location>
        <begin position="1227"/>
        <end position="1259"/>
    </location>
</feature>
<protein>
    <submittedName>
        <fullName evidence="7">Uncharacterized protein</fullName>
    </submittedName>
</protein>
<dbReference type="Pfam" id="PF24883">
    <property type="entry name" value="NPHP3_N"/>
    <property type="match status" value="1"/>
</dbReference>
<dbReference type="Pfam" id="PF00023">
    <property type="entry name" value="Ank"/>
    <property type="match status" value="1"/>
</dbReference>
<feature type="repeat" description="ANK" evidence="3">
    <location>
        <begin position="1194"/>
        <end position="1226"/>
    </location>
</feature>
<feature type="repeat" description="ANK" evidence="3">
    <location>
        <begin position="769"/>
        <end position="801"/>
    </location>
</feature>
<keyword evidence="8" id="KW-1185">Reference proteome</keyword>
<evidence type="ECO:0000256" key="1">
    <source>
        <dbReference type="ARBA" id="ARBA00022737"/>
    </source>
</evidence>
<proteinExistence type="predicted"/>
<feature type="repeat" description="ANK" evidence="3">
    <location>
        <begin position="1325"/>
        <end position="1357"/>
    </location>
</feature>
<evidence type="ECO:0000259" key="4">
    <source>
        <dbReference type="Pfam" id="PF22939"/>
    </source>
</evidence>
<dbReference type="Pfam" id="PF22939">
    <property type="entry name" value="WHD_GPIID"/>
    <property type="match status" value="1"/>
</dbReference>
<keyword evidence="2 3" id="KW-0040">ANK repeat</keyword>
<feature type="repeat" description="ANK" evidence="3">
    <location>
        <begin position="1084"/>
        <end position="1116"/>
    </location>
</feature>
<dbReference type="PANTHER" id="PTHR24173:SF74">
    <property type="entry name" value="ANKYRIN REPEAT DOMAIN-CONTAINING PROTEIN 16"/>
    <property type="match status" value="1"/>
</dbReference>